<dbReference type="EMBL" id="CP144107">
    <property type="protein sequence ID" value="WWC92521.1"/>
    <property type="molecule type" value="Genomic_DNA"/>
</dbReference>
<gene>
    <name evidence="2" type="ORF">L201_007480</name>
</gene>
<dbReference type="Proteomes" id="UP001355207">
    <property type="component" value="Chromosome 10"/>
</dbReference>
<feature type="region of interest" description="Disordered" evidence="1">
    <location>
        <begin position="140"/>
        <end position="164"/>
    </location>
</feature>
<keyword evidence="3" id="KW-1185">Reference proteome</keyword>
<dbReference type="GeneID" id="91098148"/>
<sequence length="164" mass="19285">MPDEEHRTQCTRKLNSFKRVDTQELGICSRCFRTEGHIKAYTLKYKDDSGHEHDRTIEFFKGYLDWVKSPQAVKCDSNSYYHTFIKQKEKDGTLWTLRKNEWETLNQYFTDNTDQINPPNTPRSTSFEIDKNSDLLESIRSGGLKDLSPKPTKDNHNRPLEPKP</sequence>
<proteinExistence type="predicted"/>
<feature type="compositionally biased region" description="Basic and acidic residues" evidence="1">
    <location>
        <begin position="147"/>
        <end position="164"/>
    </location>
</feature>
<protein>
    <submittedName>
        <fullName evidence="2">Uncharacterized protein</fullName>
    </submittedName>
</protein>
<feature type="region of interest" description="Disordered" evidence="1">
    <location>
        <begin position="111"/>
        <end position="130"/>
    </location>
</feature>
<accession>A0AAX4K466</accession>
<evidence type="ECO:0000313" key="2">
    <source>
        <dbReference type="EMBL" id="WWC92521.1"/>
    </source>
</evidence>
<name>A0AAX4K466_9TREE</name>
<feature type="compositionally biased region" description="Polar residues" evidence="1">
    <location>
        <begin position="111"/>
        <end position="127"/>
    </location>
</feature>
<evidence type="ECO:0000256" key="1">
    <source>
        <dbReference type="SAM" id="MobiDB-lite"/>
    </source>
</evidence>
<dbReference type="RefSeq" id="XP_066079283.1">
    <property type="nucleotide sequence ID" value="XM_066223186.1"/>
</dbReference>
<evidence type="ECO:0000313" key="3">
    <source>
        <dbReference type="Proteomes" id="UP001355207"/>
    </source>
</evidence>
<dbReference type="AlphaFoldDB" id="A0AAX4K466"/>
<reference evidence="2 3" key="1">
    <citation type="submission" date="2024-01" db="EMBL/GenBank/DDBJ databases">
        <title>Comparative genomics of Cryptococcus and Kwoniella reveals pathogenesis evolution and contrasting modes of karyotype evolution via chromosome fusion or intercentromeric recombination.</title>
        <authorList>
            <person name="Coelho M.A."/>
            <person name="David-Palma M."/>
            <person name="Shea T."/>
            <person name="Bowers K."/>
            <person name="McGinley-Smith S."/>
            <person name="Mohammad A.W."/>
            <person name="Gnirke A."/>
            <person name="Yurkov A.M."/>
            <person name="Nowrousian M."/>
            <person name="Sun S."/>
            <person name="Cuomo C.A."/>
            <person name="Heitman J."/>
        </authorList>
    </citation>
    <scope>NUCLEOTIDE SEQUENCE [LARGE SCALE GENOMIC DNA]</scope>
    <source>
        <strain evidence="2 3">CBS 6074</strain>
    </source>
</reference>
<organism evidence="2 3">
    <name type="scientific">Kwoniella dendrophila CBS 6074</name>
    <dbReference type="NCBI Taxonomy" id="1295534"/>
    <lineage>
        <taxon>Eukaryota</taxon>
        <taxon>Fungi</taxon>
        <taxon>Dikarya</taxon>
        <taxon>Basidiomycota</taxon>
        <taxon>Agaricomycotina</taxon>
        <taxon>Tremellomycetes</taxon>
        <taxon>Tremellales</taxon>
        <taxon>Cryptococcaceae</taxon>
        <taxon>Kwoniella</taxon>
    </lineage>
</organism>